<proteinExistence type="predicted"/>
<feature type="domain" description="ABC transporter" evidence="1">
    <location>
        <begin position="2"/>
        <end position="48"/>
    </location>
</feature>
<comment type="caution">
    <text evidence="2">The sequence shown here is derived from an EMBL/GenBank/DDBJ whole genome shotgun (WGS) entry which is preliminary data.</text>
</comment>
<dbReference type="PANTHER" id="PTHR43067:SF3">
    <property type="entry name" value="MALTOSE ABC TRANSPORTER, ATP-BINDING PROTEIN"/>
    <property type="match status" value="1"/>
</dbReference>
<gene>
    <name evidence="2" type="ORF">VW35_03970</name>
</gene>
<dbReference type="EMBL" id="LAJG01000007">
    <property type="protein sequence ID" value="KKB80575.1"/>
    <property type="molecule type" value="Genomic_DNA"/>
</dbReference>
<accession>A0A0F5LE82</accession>
<name>A0A0F5LE82_9HYPH</name>
<sequence length="87" mass="8989">MDGVSLTIPEGRIVGIAGESGSGKSTLMKAIYGDRQAPVYNSPGQVHYGVNGSGGRPGTTALISDDGSRDISYVARSSSDRDTSVRQ</sequence>
<dbReference type="PANTHER" id="PTHR43067">
    <property type="entry name" value="OLIGOPEPTIDE/DIPEPTIDE ABC TRANSPORTER, ATPASE SUBUNIT"/>
    <property type="match status" value="1"/>
</dbReference>
<dbReference type="GO" id="GO:0005524">
    <property type="term" value="F:ATP binding"/>
    <property type="evidence" value="ECO:0007669"/>
    <property type="project" value="InterPro"/>
</dbReference>
<dbReference type="AlphaFoldDB" id="A0A0F5LE82"/>
<protein>
    <recommendedName>
        <fullName evidence="1">ABC transporter domain-containing protein</fullName>
    </recommendedName>
</protein>
<reference evidence="2 3" key="1">
    <citation type="submission" date="2015-03" db="EMBL/GenBank/DDBJ databases">
        <authorList>
            <person name="Hassan Y.I."/>
            <person name="Lepp D."/>
            <person name="Zhou T."/>
        </authorList>
    </citation>
    <scope>NUCLEOTIDE SEQUENCE [LARGE SCALE GENOMIC DNA]</scope>
    <source>
        <strain evidence="2 3">GH2-10</strain>
    </source>
</reference>
<evidence type="ECO:0000259" key="1">
    <source>
        <dbReference type="Pfam" id="PF00005"/>
    </source>
</evidence>
<evidence type="ECO:0000313" key="3">
    <source>
        <dbReference type="Proteomes" id="UP000033514"/>
    </source>
</evidence>
<dbReference type="Proteomes" id="UP000033514">
    <property type="component" value="Unassembled WGS sequence"/>
</dbReference>
<dbReference type="InterPro" id="IPR027417">
    <property type="entry name" value="P-loop_NTPase"/>
</dbReference>
<dbReference type="RefSeq" id="WP_046141759.1">
    <property type="nucleotide sequence ID" value="NZ_LAJG01000007.1"/>
</dbReference>
<dbReference type="Gene3D" id="3.40.50.300">
    <property type="entry name" value="P-loop containing nucleotide triphosphate hydrolases"/>
    <property type="match status" value="1"/>
</dbReference>
<dbReference type="SUPFAM" id="SSF52540">
    <property type="entry name" value="P-loop containing nucleoside triphosphate hydrolases"/>
    <property type="match status" value="1"/>
</dbReference>
<keyword evidence="3" id="KW-1185">Reference proteome</keyword>
<dbReference type="Pfam" id="PF00005">
    <property type="entry name" value="ABC_tran"/>
    <property type="match status" value="1"/>
</dbReference>
<feature type="non-terminal residue" evidence="2">
    <location>
        <position position="87"/>
    </location>
</feature>
<organism evidence="2 3">
    <name type="scientific">Devosia soli</name>
    <dbReference type="NCBI Taxonomy" id="361041"/>
    <lineage>
        <taxon>Bacteria</taxon>
        <taxon>Pseudomonadati</taxon>
        <taxon>Pseudomonadota</taxon>
        <taxon>Alphaproteobacteria</taxon>
        <taxon>Hyphomicrobiales</taxon>
        <taxon>Devosiaceae</taxon>
        <taxon>Devosia</taxon>
    </lineage>
</organism>
<dbReference type="InterPro" id="IPR003439">
    <property type="entry name" value="ABC_transporter-like_ATP-bd"/>
</dbReference>
<dbReference type="GO" id="GO:0016887">
    <property type="term" value="F:ATP hydrolysis activity"/>
    <property type="evidence" value="ECO:0007669"/>
    <property type="project" value="InterPro"/>
</dbReference>
<evidence type="ECO:0000313" key="2">
    <source>
        <dbReference type="EMBL" id="KKB80575.1"/>
    </source>
</evidence>